<accession>A0A662ZF91</accession>
<dbReference type="RefSeq" id="WP_074842010.1">
    <property type="nucleotide sequence ID" value="NZ_CP047056.1"/>
</dbReference>
<dbReference type="EMBL" id="FOSF01000145">
    <property type="protein sequence ID" value="SFK61489.1"/>
    <property type="molecule type" value="Genomic_DNA"/>
</dbReference>
<dbReference type="OrthoDB" id="5298532at2"/>
<proteinExistence type="predicted"/>
<evidence type="ECO:0000313" key="2">
    <source>
        <dbReference type="Proteomes" id="UP000243374"/>
    </source>
</evidence>
<name>A0A662ZF91_9GAMM</name>
<sequence>MGNKTDKISTSAIQLINENIFLNSIQIMKIFGITRSTFDKWKKTKGFPEELYLTKRPIWKKEEIL</sequence>
<protein>
    <submittedName>
        <fullName evidence="1">Prophage CP4-57 regulatory protein (AlpA)</fullName>
    </submittedName>
</protein>
<dbReference type="AlphaFoldDB" id="A0A662ZF91"/>
<keyword evidence="2" id="KW-1185">Reference proteome</keyword>
<dbReference type="Proteomes" id="UP000243374">
    <property type="component" value="Unassembled WGS sequence"/>
</dbReference>
<reference evidence="1 2" key="1">
    <citation type="submission" date="2016-10" db="EMBL/GenBank/DDBJ databases">
        <authorList>
            <person name="Varghese N."/>
            <person name="Submissions S."/>
        </authorList>
    </citation>
    <scope>NUCLEOTIDE SEQUENCE [LARGE SCALE GENOMIC DNA]</scope>
    <source>
        <strain evidence="1 2">22B</strain>
    </source>
</reference>
<evidence type="ECO:0000313" key="1">
    <source>
        <dbReference type="EMBL" id="SFK61489.1"/>
    </source>
</evidence>
<gene>
    <name evidence="1" type="ORF">SAMN04487865_11451</name>
</gene>
<organism evidence="1 2">
    <name type="scientific">Succinivibrio dextrinosolvens</name>
    <dbReference type="NCBI Taxonomy" id="83771"/>
    <lineage>
        <taxon>Bacteria</taxon>
        <taxon>Pseudomonadati</taxon>
        <taxon>Pseudomonadota</taxon>
        <taxon>Gammaproteobacteria</taxon>
        <taxon>Aeromonadales</taxon>
        <taxon>Succinivibrionaceae</taxon>
        <taxon>Succinivibrio</taxon>
    </lineage>
</organism>